<evidence type="ECO:0000256" key="2">
    <source>
        <dbReference type="SAM" id="MobiDB-lite"/>
    </source>
</evidence>
<protein>
    <submittedName>
        <fullName evidence="4">Uncharacterized protein LOC125775293</fullName>
    </submittedName>
</protein>
<feature type="coiled-coil region" evidence="1">
    <location>
        <begin position="200"/>
        <end position="230"/>
    </location>
</feature>
<feature type="compositionally biased region" description="Polar residues" evidence="2">
    <location>
        <begin position="152"/>
        <end position="164"/>
    </location>
</feature>
<reference evidence="3" key="1">
    <citation type="submission" date="2025-05" db="UniProtKB">
        <authorList>
            <consortium name="RefSeq"/>
        </authorList>
    </citation>
    <scope>NUCLEOTIDE SEQUENCE [LARGE SCALE GENOMIC DNA]</scope>
</reference>
<reference evidence="4" key="2">
    <citation type="submission" date="2025-08" db="UniProtKB">
        <authorList>
            <consortium name="RefSeq"/>
        </authorList>
    </citation>
    <scope>IDENTIFICATION</scope>
    <source>
        <tissue evidence="4">Adult</tissue>
    </source>
</reference>
<dbReference type="Proteomes" id="UP001652620">
    <property type="component" value="Chromosome 2"/>
</dbReference>
<organism evidence="3 4">
    <name type="scientific">Bactrocera dorsalis</name>
    <name type="common">Oriental fruit fly</name>
    <name type="synonym">Dacus dorsalis</name>
    <dbReference type="NCBI Taxonomy" id="27457"/>
    <lineage>
        <taxon>Eukaryota</taxon>
        <taxon>Metazoa</taxon>
        <taxon>Ecdysozoa</taxon>
        <taxon>Arthropoda</taxon>
        <taxon>Hexapoda</taxon>
        <taxon>Insecta</taxon>
        <taxon>Pterygota</taxon>
        <taxon>Neoptera</taxon>
        <taxon>Endopterygota</taxon>
        <taxon>Diptera</taxon>
        <taxon>Brachycera</taxon>
        <taxon>Muscomorpha</taxon>
        <taxon>Tephritoidea</taxon>
        <taxon>Tephritidae</taxon>
        <taxon>Bactrocera</taxon>
        <taxon>Bactrocera</taxon>
    </lineage>
</organism>
<gene>
    <name evidence="4" type="primary">LOC125775293</name>
</gene>
<feature type="region of interest" description="Disordered" evidence="2">
    <location>
        <begin position="147"/>
        <end position="168"/>
    </location>
</feature>
<proteinExistence type="predicted"/>
<evidence type="ECO:0000313" key="3">
    <source>
        <dbReference type="Proteomes" id="UP001652620"/>
    </source>
</evidence>
<dbReference type="RefSeq" id="XP_049306198.1">
    <property type="nucleotide sequence ID" value="XM_049450241.1"/>
</dbReference>
<keyword evidence="1" id="KW-0175">Coiled coil</keyword>
<evidence type="ECO:0000256" key="1">
    <source>
        <dbReference type="SAM" id="Coils"/>
    </source>
</evidence>
<keyword evidence="3" id="KW-1185">Reference proteome</keyword>
<dbReference type="GeneID" id="125775293"/>
<accession>A0ABM3JAF1</accession>
<evidence type="ECO:0000313" key="4">
    <source>
        <dbReference type="RefSeq" id="XP_049306198.1"/>
    </source>
</evidence>
<name>A0ABM3JAF1_BACDO</name>
<sequence>MVEFMETHPNLAKGYVKCADAKQTSKHLWERLSEKLNGDGPSIRDMLSWKKVWADYKTNIKAKARKNKLHMSGTGGGPAKVYSFNAVELRAFDLLQINQAVDGMVDAQKFGAGTSEVTQSYHCETTDPSTHNNISDLQNLEELPPFTPPYRPQTSPKCSTARTRTSSKKNLLKMQVDEQMKFHNDFTKILKDVNYNLKSLVKYNKKLVEQNEEKIELERQKLKFAKLKHEYKIKSGRERNNIRLAKLKIKEQMLNVNTRYL</sequence>